<sequence>MRLRPLLALSVIGSFTLAAVSVTVLDKVHHDESDASVADLSDAAADAARSAPAMGHLEAEAGPPDPCALFHASNEALIASFEAGDAGDGCAFQRPRVGCVTTTNGVTWGYRIVRAQAYPGAAERCYTAYDFDLVRRDDAGTQVVPSGHMSLSFDPYSLDVNIGLDAAADYDNDGEVELLRTTWTEGSADEEIPMQERTLLTFKAGDLAPYEPASGITIEQLEDVDQDGRPDLISRGPYAHVVEDIDNFHHERAVAPSIFAYLARLDGTFVLGDAASIAFTRRYCDAQPAVTSLTVEDTTGRPDLDHSSLATAMTCTVLRGGKGAARIVQAWNAVCRNRKEDDDPSGRRDWECQDWPKELATIRPPFVLE</sequence>
<keyword evidence="3" id="KW-1185">Reference proteome</keyword>
<name>A0ABZ2KT09_9BACT</name>
<accession>A0ABZ2KT09</accession>
<gene>
    <name evidence="2" type="ORF">LVJ94_33335</name>
</gene>
<proteinExistence type="predicted"/>
<protein>
    <submittedName>
        <fullName evidence="2">Uncharacterized protein</fullName>
    </submittedName>
</protein>
<dbReference type="SUPFAM" id="SSF69318">
    <property type="entry name" value="Integrin alpha N-terminal domain"/>
    <property type="match status" value="1"/>
</dbReference>
<dbReference type="InterPro" id="IPR028994">
    <property type="entry name" value="Integrin_alpha_N"/>
</dbReference>
<evidence type="ECO:0000256" key="1">
    <source>
        <dbReference type="SAM" id="SignalP"/>
    </source>
</evidence>
<organism evidence="2 3">
    <name type="scientific">Pendulispora rubella</name>
    <dbReference type="NCBI Taxonomy" id="2741070"/>
    <lineage>
        <taxon>Bacteria</taxon>
        <taxon>Pseudomonadati</taxon>
        <taxon>Myxococcota</taxon>
        <taxon>Myxococcia</taxon>
        <taxon>Myxococcales</taxon>
        <taxon>Sorangiineae</taxon>
        <taxon>Pendulisporaceae</taxon>
        <taxon>Pendulispora</taxon>
    </lineage>
</organism>
<evidence type="ECO:0000313" key="2">
    <source>
        <dbReference type="EMBL" id="WXB01788.1"/>
    </source>
</evidence>
<reference evidence="2" key="1">
    <citation type="submission" date="2021-12" db="EMBL/GenBank/DDBJ databases">
        <title>Discovery of the Pendulisporaceae a myxobacterial family with distinct sporulation behavior and unique specialized metabolism.</title>
        <authorList>
            <person name="Garcia R."/>
            <person name="Popoff A."/>
            <person name="Bader C.D."/>
            <person name="Loehr J."/>
            <person name="Walesch S."/>
            <person name="Walt C."/>
            <person name="Boldt J."/>
            <person name="Bunk B."/>
            <person name="Haeckl F.J.F.P.J."/>
            <person name="Gunesch A.P."/>
            <person name="Birkelbach J."/>
            <person name="Nuebel U."/>
            <person name="Pietschmann T."/>
            <person name="Bach T."/>
            <person name="Mueller R."/>
        </authorList>
    </citation>
    <scope>NUCLEOTIDE SEQUENCE</scope>
    <source>
        <strain evidence="2">MSr11367</strain>
    </source>
</reference>
<feature type="signal peptide" evidence="1">
    <location>
        <begin position="1"/>
        <end position="18"/>
    </location>
</feature>
<keyword evidence="1" id="KW-0732">Signal</keyword>
<dbReference type="EMBL" id="CP089983">
    <property type="protein sequence ID" value="WXB01788.1"/>
    <property type="molecule type" value="Genomic_DNA"/>
</dbReference>
<evidence type="ECO:0000313" key="3">
    <source>
        <dbReference type="Proteomes" id="UP001374803"/>
    </source>
</evidence>
<dbReference type="RefSeq" id="WP_394831407.1">
    <property type="nucleotide sequence ID" value="NZ_CP089929.1"/>
</dbReference>
<feature type="chain" id="PRO_5046882260" evidence="1">
    <location>
        <begin position="19"/>
        <end position="369"/>
    </location>
</feature>
<dbReference type="Proteomes" id="UP001374803">
    <property type="component" value="Chromosome"/>
</dbReference>